<dbReference type="EMBL" id="KQ419532">
    <property type="protein sequence ID" value="KOF83301.1"/>
    <property type="molecule type" value="Genomic_DNA"/>
</dbReference>
<sequence length="62" mass="7552">MFIYKYMTPHIHVRICVYVLTYDYIQVWLDIQTRSDVVFDGTSLVKQGNLIKQLEQHDRKQY</sequence>
<accession>A0A0L8H208</accession>
<name>A0A0L8H208_OCTBM</name>
<evidence type="ECO:0000313" key="1">
    <source>
        <dbReference type="EMBL" id="KOF83301.1"/>
    </source>
</evidence>
<organism evidence="1">
    <name type="scientific">Octopus bimaculoides</name>
    <name type="common">California two-spotted octopus</name>
    <dbReference type="NCBI Taxonomy" id="37653"/>
    <lineage>
        <taxon>Eukaryota</taxon>
        <taxon>Metazoa</taxon>
        <taxon>Spiralia</taxon>
        <taxon>Lophotrochozoa</taxon>
        <taxon>Mollusca</taxon>
        <taxon>Cephalopoda</taxon>
        <taxon>Coleoidea</taxon>
        <taxon>Octopodiformes</taxon>
        <taxon>Octopoda</taxon>
        <taxon>Incirrata</taxon>
        <taxon>Octopodidae</taxon>
        <taxon>Octopus</taxon>
    </lineage>
</organism>
<protein>
    <submittedName>
        <fullName evidence="1">Uncharacterized protein</fullName>
    </submittedName>
</protein>
<gene>
    <name evidence="1" type="ORF">OCBIM_22024069mg</name>
</gene>
<reference evidence="1" key="1">
    <citation type="submission" date="2015-07" db="EMBL/GenBank/DDBJ databases">
        <title>MeaNS - Measles Nucleotide Surveillance Program.</title>
        <authorList>
            <person name="Tran T."/>
            <person name="Druce J."/>
        </authorList>
    </citation>
    <scope>NUCLEOTIDE SEQUENCE</scope>
    <source>
        <strain evidence="1">UCB-OBI-ISO-001</strain>
        <tissue evidence="1">Gonad</tissue>
    </source>
</reference>
<dbReference type="AlphaFoldDB" id="A0A0L8H208"/>
<proteinExistence type="predicted"/>